<gene>
    <name evidence="3" type="ORF">Poly30_25730</name>
</gene>
<accession>A0A518ESI6</accession>
<feature type="compositionally biased region" description="Low complexity" evidence="1">
    <location>
        <begin position="56"/>
        <end position="112"/>
    </location>
</feature>
<evidence type="ECO:0000256" key="2">
    <source>
        <dbReference type="SAM" id="Phobius"/>
    </source>
</evidence>
<dbReference type="Proteomes" id="UP000320390">
    <property type="component" value="Chromosome"/>
</dbReference>
<feature type="compositionally biased region" description="Low complexity" evidence="1">
    <location>
        <begin position="122"/>
        <end position="142"/>
    </location>
</feature>
<evidence type="ECO:0000313" key="3">
    <source>
        <dbReference type="EMBL" id="QDV07054.1"/>
    </source>
</evidence>
<evidence type="ECO:0000256" key="1">
    <source>
        <dbReference type="SAM" id="MobiDB-lite"/>
    </source>
</evidence>
<feature type="compositionally biased region" description="Basic and acidic residues" evidence="1">
    <location>
        <begin position="41"/>
        <end position="51"/>
    </location>
</feature>
<keyword evidence="2" id="KW-0472">Membrane</keyword>
<feature type="compositionally biased region" description="Low complexity" evidence="1">
    <location>
        <begin position="216"/>
        <end position="269"/>
    </location>
</feature>
<keyword evidence="4" id="KW-1185">Reference proteome</keyword>
<feature type="compositionally biased region" description="Basic and acidic residues" evidence="1">
    <location>
        <begin position="273"/>
        <end position="297"/>
    </location>
</feature>
<feature type="compositionally biased region" description="Basic residues" evidence="1">
    <location>
        <begin position="166"/>
        <end position="178"/>
    </location>
</feature>
<organism evidence="3 4">
    <name type="scientific">Saltatorellus ferox</name>
    <dbReference type="NCBI Taxonomy" id="2528018"/>
    <lineage>
        <taxon>Bacteria</taxon>
        <taxon>Pseudomonadati</taxon>
        <taxon>Planctomycetota</taxon>
        <taxon>Planctomycetia</taxon>
        <taxon>Planctomycetia incertae sedis</taxon>
        <taxon>Saltatorellus</taxon>
    </lineage>
</organism>
<keyword evidence="2" id="KW-1133">Transmembrane helix</keyword>
<dbReference type="AlphaFoldDB" id="A0A518ESI6"/>
<feature type="region of interest" description="Disordered" evidence="1">
    <location>
        <begin position="1"/>
        <end position="183"/>
    </location>
</feature>
<feature type="transmembrane region" description="Helical" evidence="2">
    <location>
        <begin position="178"/>
        <end position="197"/>
    </location>
</feature>
<evidence type="ECO:0000313" key="4">
    <source>
        <dbReference type="Proteomes" id="UP000320390"/>
    </source>
</evidence>
<name>A0A518ESI6_9BACT</name>
<keyword evidence="2" id="KW-0812">Transmembrane</keyword>
<proteinExistence type="predicted"/>
<sequence>MSDNKPKPIPRKTPSGQAAGQAGGQPAGDKKKGGMTMREQIAARKKAELEGQGKTSAPQAASKPVAKPAPKAVAKGTPAKKTAEPAAKVAPKKPTVAPKAAPPKAAASTRASAKSDSDADVKPASSRAGRSGAGSSRPSSRRAGGGRGRGAKDDAENQDNGGTTRGGRRARPEKKKKSPVPLIAAGVIVLGGAGAYFGGVFDGDKAEAAEPGQETAASADGAAGDVDTAALGGMDDTAAGDETTTASEGEAATSTDAADAGAAAAADEVAAADEPKAKAAPKAEEGSTEAEQSKAKTDLSGLKPFGKPPGATDEEWAELQEKAAEFFDPDAGAAGGRAQKKLIAAGKNAWPAIINEMIKLDPDKPDENRMGFRAADALDRARGSDTGRAFDWRTAQDSSTGEMKAVDLYFNKRLIIVFHEGWAQVLEDPEHWAKYDKTDVAAEAAARAKEKAAEAAKEKSGEFDDLDLGDIEID</sequence>
<feature type="region of interest" description="Disordered" evidence="1">
    <location>
        <begin position="200"/>
        <end position="315"/>
    </location>
</feature>
<dbReference type="RefSeq" id="WP_419191307.1">
    <property type="nucleotide sequence ID" value="NZ_CP036434.1"/>
</dbReference>
<reference evidence="3 4" key="1">
    <citation type="submission" date="2019-02" db="EMBL/GenBank/DDBJ databases">
        <title>Deep-cultivation of Planctomycetes and their phenomic and genomic characterization uncovers novel biology.</title>
        <authorList>
            <person name="Wiegand S."/>
            <person name="Jogler M."/>
            <person name="Boedeker C."/>
            <person name="Pinto D."/>
            <person name="Vollmers J."/>
            <person name="Rivas-Marin E."/>
            <person name="Kohn T."/>
            <person name="Peeters S.H."/>
            <person name="Heuer A."/>
            <person name="Rast P."/>
            <person name="Oberbeckmann S."/>
            <person name="Bunk B."/>
            <person name="Jeske O."/>
            <person name="Meyerdierks A."/>
            <person name="Storesund J.E."/>
            <person name="Kallscheuer N."/>
            <person name="Luecker S."/>
            <person name="Lage O.M."/>
            <person name="Pohl T."/>
            <person name="Merkel B.J."/>
            <person name="Hornburger P."/>
            <person name="Mueller R.-W."/>
            <person name="Bruemmer F."/>
            <person name="Labrenz M."/>
            <person name="Spormann A.M."/>
            <person name="Op den Camp H."/>
            <person name="Overmann J."/>
            <person name="Amann R."/>
            <person name="Jetten M.S.M."/>
            <person name="Mascher T."/>
            <person name="Medema M.H."/>
            <person name="Devos D.P."/>
            <person name="Kaster A.-K."/>
            <person name="Ovreas L."/>
            <person name="Rohde M."/>
            <person name="Galperin M.Y."/>
            <person name="Jogler C."/>
        </authorList>
    </citation>
    <scope>NUCLEOTIDE SEQUENCE [LARGE SCALE GENOMIC DNA]</scope>
    <source>
        <strain evidence="3 4">Poly30</strain>
    </source>
</reference>
<dbReference type="EMBL" id="CP036434">
    <property type="protein sequence ID" value="QDV07054.1"/>
    <property type="molecule type" value="Genomic_DNA"/>
</dbReference>
<protein>
    <submittedName>
        <fullName evidence="3">Uncharacterized protein</fullName>
    </submittedName>
</protein>